<evidence type="ECO:0000313" key="3">
    <source>
        <dbReference type="Proteomes" id="UP000729402"/>
    </source>
</evidence>
<accession>A0A8J5TGN0</accession>
<proteinExistence type="predicted"/>
<reference evidence="2" key="2">
    <citation type="submission" date="2021-02" db="EMBL/GenBank/DDBJ databases">
        <authorList>
            <person name="Kimball J.A."/>
            <person name="Haas M.W."/>
            <person name="Macchietto M."/>
            <person name="Kono T."/>
            <person name="Duquette J."/>
            <person name="Shao M."/>
        </authorList>
    </citation>
    <scope>NUCLEOTIDE SEQUENCE</scope>
    <source>
        <tissue evidence="2">Fresh leaf tissue</tissue>
    </source>
</reference>
<dbReference type="AlphaFoldDB" id="A0A8J5TGN0"/>
<protein>
    <submittedName>
        <fullName evidence="2">Uncharacterized protein</fullName>
    </submittedName>
</protein>
<dbReference type="EMBL" id="JAAALK010000084">
    <property type="protein sequence ID" value="KAG8083725.1"/>
    <property type="molecule type" value="Genomic_DNA"/>
</dbReference>
<gene>
    <name evidence="2" type="ORF">GUJ93_ZPchr0016g2588</name>
</gene>
<evidence type="ECO:0000256" key="1">
    <source>
        <dbReference type="SAM" id="MobiDB-lite"/>
    </source>
</evidence>
<organism evidence="2 3">
    <name type="scientific">Zizania palustris</name>
    <name type="common">Northern wild rice</name>
    <dbReference type="NCBI Taxonomy" id="103762"/>
    <lineage>
        <taxon>Eukaryota</taxon>
        <taxon>Viridiplantae</taxon>
        <taxon>Streptophyta</taxon>
        <taxon>Embryophyta</taxon>
        <taxon>Tracheophyta</taxon>
        <taxon>Spermatophyta</taxon>
        <taxon>Magnoliopsida</taxon>
        <taxon>Liliopsida</taxon>
        <taxon>Poales</taxon>
        <taxon>Poaceae</taxon>
        <taxon>BOP clade</taxon>
        <taxon>Oryzoideae</taxon>
        <taxon>Oryzeae</taxon>
        <taxon>Zizaniinae</taxon>
        <taxon>Zizania</taxon>
    </lineage>
</organism>
<reference evidence="2" key="1">
    <citation type="journal article" date="2021" name="bioRxiv">
        <title>Whole Genome Assembly and Annotation of Northern Wild Rice, Zizania palustris L., Supports a Whole Genome Duplication in the Zizania Genus.</title>
        <authorList>
            <person name="Haas M."/>
            <person name="Kono T."/>
            <person name="Macchietto M."/>
            <person name="Millas R."/>
            <person name="McGilp L."/>
            <person name="Shao M."/>
            <person name="Duquette J."/>
            <person name="Hirsch C.N."/>
            <person name="Kimball J."/>
        </authorList>
    </citation>
    <scope>NUCLEOTIDE SEQUENCE</scope>
    <source>
        <tissue evidence="2">Fresh leaf tissue</tissue>
    </source>
</reference>
<sequence length="115" mass="12802">MAGCACRAPELRLAAVRHVAQRHVATPRPRPHGLALAILPLTQPTHSPCPRPYRLRQPHRTPTPSPLTPRHSRTCRNATAMPPFVEHRTDRGSVANTKRHLTVDSHAPSHRIQPP</sequence>
<feature type="region of interest" description="Disordered" evidence="1">
    <location>
        <begin position="42"/>
        <end position="115"/>
    </location>
</feature>
<name>A0A8J5TGN0_ZIZPA</name>
<keyword evidence="3" id="KW-1185">Reference proteome</keyword>
<dbReference type="Proteomes" id="UP000729402">
    <property type="component" value="Unassembled WGS sequence"/>
</dbReference>
<comment type="caution">
    <text evidence="2">The sequence shown here is derived from an EMBL/GenBank/DDBJ whole genome shotgun (WGS) entry which is preliminary data.</text>
</comment>
<evidence type="ECO:0000313" key="2">
    <source>
        <dbReference type="EMBL" id="KAG8083725.1"/>
    </source>
</evidence>